<dbReference type="Gene3D" id="1.10.340.30">
    <property type="entry name" value="Hypothetical protein, domain 2"/>
    <property type="match status" value="1"/>
</dbReference>
<sequence>MTTREWLPQAHASARRPRPAAARDPRPPAGPPRETEFRPRVPIDVRRALAAHQRGAHDPAHTEHQGVIWRVSRTPEGVATLALRVERTRVRAAAWGPGAAWALDQVPRLCGDGDDPSDFDTGGHPLVASVHHRHPQLRIGRTDLLFDALVSAIFEQKVTGLQAFGAWRMILTWCGERAPGPTPRPMFAPPADWHLIPSWTWHRAGLEPPQSRTVVAAARRRPSIERAADAAASGADRDRVLTSLPGVGLWTSAETRIRAYGDADAVSVGDYHLAHQVGYALTGHRVDDDGMVELLEPWRGHRQRVIRLIMLSGAFEPRRGPRLAPEDHRGR</sequence>
<feature type="region of interest" description="Disordered" evidence="3">
    <location>
        <begin position="1"/>
        <end position="40"/>
    </location>
</feature>
<dbReference type="SUPFAM" id="SSF48150">
    <property type="entry name" value="DNA-glycosylase"/>
    <property type="match status" value="1"/>
</dbReference>
<evidence type="ECO:0000256" key="2">
    <source>
        <dbReference type="ARBA" id="ARBA00023204"/>
    </source>
</evidence>
<dbReference type="InterPro" id="IPR051912">
    <property type="entry name" value="Alkylbase_DNA_Glycosylase/TA"/>
</dbReference>
<dbReference type="GO" id="GO:0006285">
    <property type="term" value="P:base-excision repair, AP site formation"/>
    <property type="evidence" value="ECO:0007669"/>
    <property type="project" value="TreeGrafter"/>
</dbReference>
<name>A0A4Y3UMH9_9MICO</name>
<keyword evidence="5" id="KW-1185">Reference proteome</keyword>
<proteinExistence type="predicted"/>
<keyword evidence="1" id="KW-0227">DNA damage</keyword>
<reference evidence="4 5" key="1">
    <citation type="submission" date="2019-06" db="EMBL/GenBank/DDBJ databases">
        <title>Sequencing the genomes of 1000 actinobacteria strains.</title>
        <authorList>
            <person name="Klenk H.-P."/>
        </authorList>
    </citation>
    <scope>NUCLEOTIDE SEQUENCE [LARGE SCALE GENOMIC DNA]</scope>
    <source>
        <strain evidence="4 5">DSM 20427</strain>
    </source>
</reference>
<organism evidence="4 5">
    <name type="scientific">Microbacterium lacticum</name>
    <dbReference type="NCBI Taxonomy" id="33885"/>
    <lineage>
        <taxon>Bacteria</taxon>
        <taxon>Bacillati</taxon>
        <taxon>Actinomycetota</taxon>
        <taxon>Actinomycetes</taxon>
        <taxon>Micrococcales</taxon>
        <taxon>Microbacteriaceae</taxon>
        <taxon>Microbacterium</taxon>
    </lineage>
</organism>
<comment type="caution">
    <text evidence="4">The sequence shown here is derived from an EMBL/GenBank/DDBJ whole genome shotgun (WGS) entry which is preliminary data.</text>
</comment>
<dbReference type="InterPro" id="IPR011257">
    <property type="entry name" value="DNA_glycosylase"/>
</dbReference>
<dbReference type="EMBL" id="VFPS01000009">
    <property type="protein sequence ID" value="TQM90007.1"/>
    <property type="molecule type" value="Genomic_DNA"/>
</dbReference>
<gene>
    <name evidence="4" type="ORF">FHX68_3084</name>
</gene>
<dbReference type="GO" id="GO:0032131">
    <property type="term" value="F:alkylated DNA binding"/>
    <property type="evidence" value="ECO:0007669"/>
    <property type="project" value="TreeGrafter"/>
</dbReference>
<evidence type="ECO:0000256" key="1">
    <source>
        <dbReference type="ARBA" id="ARBA00022763"/>
    </source>
</evidence>
<dbReference type="GO" id="GO:0005737">
    <property type="term" value="C:cytoplasm"/>
    <property type="evidence" value="ECO:0007669"/>
    <property type="project" value="TreeGrafter"/>
</dbReference>
<dbReference type="RefSeq" id="WP_141380161.1">
    <property type="nucleotide sequence ID" value="NZ_BJNA01000016.1"/>
</dbReference>
<accession>A0A4Y3UMH9</accession>
<evidence type="ECO:0000313" key="5">
    <source>
        <dbReference type="Proteomes" id="UP000319804"/>
    </source>
</evidence>
<dbReference type="GO" id="GO:0043916">
    <property type="term" value="F:DNA-7-methylguanine glycosylase activity"/>
    <property type="evidence" value="ECO:0007669"/>
    <property type="project" value="TreeGrafter"/>
</dbReference>
<keyword evidence="2" id="KW-0234">DNA repair</keyword>
<dbReference type="AlphaFoldDB" id="A0A4Y3UMH9"/>
<dbReference type="GO" id="GO:0032993">
    <property type="term" value="C:protein-DNA complex"/>
    <property type="evidence" value="ECO:0007669"/>
    <property type="project" value="TreeGrafter"/>
</dbReference>
<dbReference type="OrthoDB" id="5501430at2"/>
<dbReference type="PANTHER" id="PTHR43003">
    <property type="entry name" value="DNA-3-METHYLADENINE GLYCOSYLASE"/>
    <property type="match status" value="1"/>
</dbReference>
<evidence type="ECO:0000313" key="4">
    <source>
        <dbReference type="EMBL" id="TQM90007.1"/>
    </source>
</evidence>
<dbReference type="GO" id="GO:0008725">
    <property type="term" value="F:DNA-3-methyladenine glycosylase activity"/>
    <property type="evidence" value="ECO:0007669"/>
    <property type="project" value="TreeGrafter"/>
</dbReference>
<dbReference type="PANTHER" id="PTHR43003:SF6">
    <property type="entry name" value="DNA GLYCOSYLASE"/>
    <property type="match status" value="1"/>
</dbReference>
<dbReference type="Proteomes" id="UP000319804">
    <property type="component" value="Unassembled WGS sequence"/>
</dbReference>
<protein>
    <recommendedName>
        <fullName evidence="6">3-methyladenine DNA glycosylase/8-oxoguanine DNA glycosylase</fullName>
    </recommendedName>
</protein>
<evidence type="ECO:0000256" key="3">
    <source>
        <dbReference type="SAM" id="MobiDB-lite"/>
    </source>
</evidence>
<evidence type="ECO:0008006" key="6">
    <source>
        <dbReference type="Google" id="ProtNLM"/>
    </source>
</evidence>
<dbReference type="GO" id="GO:0006307">
    <property type="term" value="P:DNA alkylation repair"/>
    <property type="evidence" value="ECO:0007669"/>
    <property type="project" value="TreeGrafter"/>
</dbReference>